<accession>A0AC61RHG2</accession>
<protein>
    <submittedName>
        <fullName evidence="1">Uncharacterized protein</fullName>
    </submittedName>
</protein>
<keyword evidence="2" id="KW-1185">Reference proteome</keyword>
<sequence length="496" mass="55195">MQKNYIKRSLMLLGVAALSASAFADTYVDITSQYIKDPTFVPGWQGVIGNAAEGVGEVWNGAFKTYQNLGEMPAGKYVLKANAFYRCGDNNYAKEHQAGNADLNTAYIFINDAKTPVKALFDGKDTAPNSMTEANEAFAAGEYLNEVEYNHEGGELIIGIANTGCYADEWCCFDNFVLTRDGEVVADKIVNGDFAEGLDSKRAWDNHNSENKEKTPDIQKDGSGGGDYRKCGGSPYNTGQQIELPAGTYRFSMLCFHRYGSTVDPDGNYYNHKWPMNISEPYGKMNRTPKDWYEANDYDEIGDEYAHAYIYMSKNEEKPRFLTWANGDYEGDLTDDIDVRTRVKDCWEICEGDLSIMPNNNPYATMVDGVVDYIPYDTKNKCTRGNDSGSEREAAAAFANEGEKWRQGVEFTLTEPAKVWVGLGKDANSGDGYWHAYADIKLEKVEKGDSGVDGIEADDENAPVEYYNLQGIRVANPENGIFIKKQGKKVSKTAIR</sequence>
<dbReference type="EMBL" id="SRYB01000010">
    <property type="protein sequence ID" value="TGY78882.1"/>
    <property type="molecule type" value="Genomic_DNA"/>
</dbReference>
<organism evidence="1 2">
    <name type="scientific">Lepagella muris</name>
    <dbReference type="NCBI Taxonomy" id="3032870"/>
    <lineage>
        <taxon>Bacteria</taxon>
        <taxon>Pseudomonadati</taxon>
        <taxon>Bacteroidota</taxon>
        <taxon>Bacteroidia</taxon>
        <taxon>Bacteroidales</taxon>
        <taxon>Muribaculaceae</taxon>
        <taxon>Lepagella</taxon>
    </lineage>
</organism>
<proteinExistence type="predicted"/>
<dbReference type="Proteomes" id="UP000306319">
    <property type="component" value="Unassembled WGS sequence"/>
</dbReference>
<evidence type="ECO:0000313" key="1">
    <source>
        <dbReference type="EMBL" id="TGY78882.1"/>
    </source>
</evidence>
<evidence type="ECO:0000313" key="2">
    <source>
        <dbReference type="Proteomes" id="UP000306319"/>
    </source>
</evidence>
<comment type="caution">
    <text evidence="1">The sequence shown here is derived from an EMBL/GenBank/DDBJ whole genome shotgun (WGS) entry which is preliminary data.</text>
</comment>
<gene>
    <name evidence="1" type="ORF">E5331_08755</name>
</gene>
<name>A0AC61RHG2_9BACT</name>
<reference evidence="1" key="1">
    <citation type="submission" date="2019-04" db="EMBL/GenBank/DDBJ databases">
        <title>Microbes associate with the intestines of laboratory mice.</title>
        <authorList>
            <person name="Navarre W."/>
            <person name="Wong E."/>
            <person name="Huang K."/>
            <person name="Tropini C."/>
            <person name="Ng K."/>
            <person name="Yu B."/>
        </authorList>
    </citation>
    <scope>NUCLEOTIDE SEQUENCE</scope>
    <source>
        <strain evidence="1">NM04_E33</strain>
    </source>
</reference>